<organism evidence="4 5">
    <name type="scientific">Streptomyces hyaluromycini</name>
    <dbReference type="NCBI Taxonomy" id="1377993"/>
    <lineage>
        <taxon>Bacteria</taxon>
        <taxon>Bacillati</taxon>
        <taxon>Actinomycetota</taxon>
        <taxon>Actinomycetes</taxon>
        <taxon>Kitasatosporales</taxon>
        <taxon>Streptomycetaceae</taxon>
        <taxon>Streptomyces</taxon>
    </lineage>
</organism>
<sequence length="593" mass="62202">MTGRSTPPVRVAVIGSGWAARSIWLPRLTAHPAFTVVGVVDPDPAARAAAGGGTLPAFASVADLPAGAVDLAVVAVPNHLHAPVAETVLRAGVPAFVEKPVCLTSAEVDRLAAAEAAGAATLLAGSAARFRGDVQTLLELAGTVGELRHLSVGWVRARGIPDGAGWFTRRSLSGGGALVDLGWHLLDAVGPLLPPGPFRHVVGSVSDDFINDPRLRASWRRDGSAGGRGDVEDTARGFLVTERGLSVSVTASWASHQPSDVTTLVVEGSTGTLSLTCTFGFSPDRRGGPVLTLTRGGEVEAVPVPDETVGTEYDRLLDDLATRWSDHAARGAAILEARRTVDAIERLYASATPRPLPAADRSRPPTVLGPSPEGPSAPALRAVVFDLDGVLVDSFDVMRQAFTHAYREVVGAGEPPFAEYNRHLGRYFPDIMRIMGLPPEMEGPFVRESTRLADQVTLFPGVEELLREFRDHGIGMAVATGKAGWRARALLERLGILYLFDHVIGSDEVARAKPAPDIVLRALHLLGVGPGEAVMVGDAVTDLAAARGAGVGALAALWGETQEAALLAAEPDLTLRKPAELAEAFLHSAAVLR</sequence>
<dbReference type="InterPro" id="IPR023198">
    <property type="entry name" value="PGP-like_dom2"/>
</dbReference>
<dbReference type="SUPFAM" id="SSF55347">
    <property type="entry name" value="Glyceraldehyde-3-phosphate dehydrogenase-like, C-terminal domain"/>
    <property type="match status" value="1"/>
</dbReference>
<accession>A0ABV1X9W7</accession>
<dbReference type="Pfam" id="PF01408">
    <property type="entry name" value="GFO_IDH_MocA"/>
    <property type="match status" value="1"/>
</dbReference>
<dbReference type="InterPro" id="IPR050155">
    <property type="entry name" value="HAD-like_hydrolase_sf"/>
</dbReference>
<dbReference type="InterPro" id="IPR036412">
    <property type="entry name" value="HAD-like_sf"/>
</dbReference>
<dbReference type="InterPro" id="IPR006351">
    <property type="entry name" value="AHBA_synth-like"/>
</dbReference>
<dbReference type="PANTHER" id="PTHR43434">
    <property type="entry name" value="PHOSPHOGLYCOLATE PHOSPHATASE"/>
    <property type="match status" value="1"/>
</dbReference>
<feature type="domain" description="Gfo/Idh/MocA-like oxidoreductase N-terminal" evidence="2">
    <location>
        <begin position="9"/>
        <end position="117"/>
    </location>
</feature>
<dbReference type="Gene3D" id="3.40.50.720">
    <property type="entry name" value="NAD(P)-binding Rossmann-like Domain"/>
    <property type="match status" value="1"/>
</dbReference>
<dbReference type="InterPro" id="IPR023214">
    <property type="entry name" value="HAD_sf"/>
</dbReference>
<keyword evidence="5" id="KW-1185">Reference proteome</keyword>
<dbReference type="InterPro" id="IPR055170">
    <property type="entry name" value="GFO_IDH_MocA-like_dom"/>
</dbReference>
<evidence type="ECO:0000259" key="3">
    <source>
        <dbReference type="Pfam" id="PF22725"/>
    </source>
</evidence>
<feature type="region of interest" description="Disordered" evidence="1">
    <location>
        <begin position="354"/>
        <end position="375"/>
    </location>
</feature>
<dbReference type="InterPro" id="IPR006439">
    <property type="entry name" value="HAD-SF_hydro_IA"/>
</dbReference>
<dbReference type="Gene3D" id="1.10.150.240">
    <property type="entry name" value="Putative phosphatase, domain 2"/>
    <property type="match status" value="1"/>
</dbReference>
<gene>
    <name evidence="4" type="ORF">ABT404_41290</name>
</gene>
<dbReference type="Gene3D" id="3.40.50.1000">
    <property type="entry name" value="HAD superfamily/HAD-like"/>
    <property type="match status" value="1"/>
</dbReference>
<evidence type="ECO:0000313" key="5">
    <source>
        <dbReference type="Proteomes" id="UP001474181"/>
    </source>
</evidence>
<feature type="domain" description="GFO/IDH/MocA-like oxidoreductase" evidence="3">
    <location>
        <begin position="141"/>
        <end position="273"/>
    </location>
</feature>
<dbReference type="Pfam" id="PF00702">
    <property type="entry name" value="Hydrolase"/>
    <property type="match status" value="1"/>
</dbReference>
<dbReference type="Gene3D" id="3.30.360.10">
    <property type="entry name" value="Dihydrodipicolinate Reductase, domain 2"/>
    <property type="match status" value="1"/>
</dbReference>
<dbReference type="SUPFAM" id="SSF51735">
    <property type="entry name" value="NAD(P)-binding Rossmann-fold domains"/>
    <property type="match status" value="1"/>
</dbReference>
<dbReference type="SFLD" id="SFLDS00003">
    <property type="entry name" value="Haloacid_Dehalogenase"/>
    <property type="match status" value="1"/>
</dbReference>
<evidence type="ECO:0000313" key="4">
    <source>
        <dbReference type="EMBL" id="MER7185825.1"/>
    </source>
</evidence>
<proteinExistence type="predicted"/>
<dbReference type="PANTHER" id="PTHR43434:SF1">
    <property type="entry name" value="PHOSPHOGLYCOLATE PHOSPHATASE"/>
    <property type="match status" value="1"/>
</dbReference>
<dbReference type="RefSeq" id="WP_350789024.1">
    <property type="nucleotide sequence ID" value="NZ_JBEPEK010000493.1"/>
</dbReference>
<reference evidence="4 5" key="1">
    <citation type="submission" date="2024-06" db="EMBL/GenBank/DDBJ databases">
        <title>The Natural Products Discovery Center: Release of the First 8490 Sequenced Strains for Exploring Actinobacteria Biosynthetic Diversity.</title>
        <authorList>
            <person name="Kalkreuter E."/>
            <person name="Kautsar S.A."/>
            <person name="Yang D."/>
            <person name="Bader C.D."/>
            <person name="Teijaro C.N."/>
            <person name="Fluegel L."/>
            <person name="Davis C.M."/>
            <person name="Simpson J.R."/>
            <person name="Lauterbach L."/>
            <person name="Steele A.D."/>
            <person name="Gui C."/>
            <person name="Meng S."/>
            <person name="Li G."/>
            <person name="Viehrig K."/>
            <person name="Ye F."/>
            <person name="Su P."/>
            <person name="Kiefer A.F."/>
            <person name="Nichols A."/>
            <person name="Cepeda A.J."/>
            <person name="Yan W."/>
            <person name="Fan B."/>
            <person name="Jiang Y."/>
            <person name="Adhikari A."/>
            <person name="Zheng C.-J."/>
            <person name="Schuster L."/>
            <person name="Cowan T.M."/>
            <person name="Smanski M.J."/>
            <person name="Chevrette M.G."/>
            <person name="De Carvalho L.P.S."/>
            <person name="Shen B."/>
        </authorList>
    </citation>
    <scope>NUCLEOTIDE SEQUENCE [LARGE SCALE GENOMIC DNA]</scope>
    <source>
        <strain evidence="4 5">NPDC000234</strain>
    </source>
</reference>
<evidence type="ECO:0000256" key="1">
    <source>
        <dbReference type="SAM" id="MobiDB-lite"/>
    </source>
</evidence>
<dbReference type="SUPFAM" id="SSF56784">
    <property type="entry name" value="HAD-like"/>
    <property type="match status" value="1"/>
</dbReference>
<dbReference type="NCBIfam" id="TIGR01454">
    <property type="entry name" value="AHBA_synth_RP"/>
    <property type="match status" value="1"/>
</dbReference>
<dbReference type="NCBIfam" id="TIGR01549">
    <property type="entry name" value="HAD-SF-IA-v1"/>
    <property type="match status" value="1"/>
</dbReference>
<dbReference type="EMBL" id="JBEPEK010000493">
    <property type="protein sequence ID" value="MER7185825.1"/>
    <property type="molecule type" value="Genomic_DNA"/>
</dbReference>
<dbReference type="InterPro" id="IPR036291">
    <property type="entry name" value="NAD(P)-bd_dom_sf"/>
</dbReference>
<keyword evidence="4" id="KW-0378">Hydrolase</keyword>
<protein>
    <submittedName>
        <fullName evidence="4">HAD-IA family hydrolase</fullName>
    </submittedName>
</protein>
<dbReference type="Pfam" id="PF22725">
    <property type="entry name" value="GFO_IDH_MocA_C3"/>
    <property type="match status" value="1"/>
</dbReference>
<dbReference type="GO" id="GO:0016787">
    <property type="term" value="F:hydrolase activity"/>
    <property type="evidence" value="ECO:0007669"/>
    <property type="project" value="UniProtKB-KW"/>
</dbReference>
<dbReference type="NCBIfam" id="TIGR01509">
    <property type="entry name" value="HAD-SF-IA-v3"/>
    <property type="match status" value="1"/>
</dbReference>
<evidence type="ECO:0000259" key="2">
    <source>
        <dbReference type="Pfam" id="PF01408"/>
    </source>
</evidence>
<dbReference type="PRINTS" id="PR00413">
    <property type="entry name" value="HADHALOGNASE"/>
</dbReference>
<comment type="caution">
    <text evidence="4">The sequence shown here is derived from an EMBL/GenBank/DDBJ whole genome shotgun (WGS) entry which is preliminary data.</text>
</comment>
<dbReference type="SFLD" id="SFLDG01129">
    <property type="entry name" value="C1.5:_HAD__Beta-PGM__Phosphata"/>
    <property type="match status" value="1"/>
</dbReference>
<dbReference type="InterPro" id="IPR000683">
    <property type="entry name" value="Gfo/Idh/MocA-like_OxRdtase_N"/>
</dbReference>
<name>A0ABV1X9W7_9ACTN</name>
<dbReference type="SFLD" id="SFLDG01135">
    <property type="entry name" value="C1.5.6:_HAD__Beta-PGM__Phospha"/>
    <property type="match status" value="1"/>
</dbReference>
<dbReference type="Proteomes" id="UP001474181">
    <property type="component" value="Unassembled WGS sequence"/>
</dbReference>